<reference evidence="2" key="2">
    <citation type="submission" date="2014-06" db="EMBL/GenBank/DDBJ databases">
        <authorList>
            <person name="Genoscope - CEA"/>
        </authorList>
    </citation>
    <scope>NUCLEOTIDE SEQUENCE</scope>
</reference>
<gene>
    <name evidence="2" type="primary">BnaA02g18350D</name>
    <name evidence="1" type="ORF">DARMORV10_A02P21360.1</name>
    <name evidence="2" type="ORF">GSBRNA2T00065745001</name>
</gene>
<organism evidence="2 3">
    <name type="scientific">Brassica napus</name>
    <name type="common">Rape</name>
    <dbReference type="NCBI Taxonomy" id="3708"/>
    <lineage>
        <taxon>Eukaryota</taxon>
        <taxon>Viridiplantae</taxon>
        <taxon>Streptophyta</taxon>
        <taxon>Embryophyta</taxon>
        <taxon>Tracheophyta</taxon>
        <taxon>Spermatophyta</taxon>
        <taxon>Magnoliopsida</taxon>
        <taxon>eudicotyledons</taxon>
        <taxon>Gunneridae</taxon>
        <taxon>Pentapetalae</taxon>
        <taxon>rosids</taxon>
        <taxon>malvids</taxon>
        <taxon>Brassicales</taxon>
        <taxon>Brassicaceae</taxon>
        <taxon>Brassiceae</taxon>
        <taxon>Brassica</taxon>
    </lineage>
</organism>
<dbReference type="OMA" id="EARNIRC"/>
<name>A0A078HKE2_BRANA</name>
<evidence type="ECO:0000313" key="1">
    <source>
        <dbReference type="EMBL" id="CAF2140540.1"/>
    </source>
</evidence>
<reference evidence="1" key="3">
    <citation type="submission" date="2021-01" db="EMBL/GenBank/DDBJ databases">
        <authorList>
            <consortium name="Genoscope - CEA"/>
            <person name="William W."/>
        </authorList>
    </citation>
    <scope>NUCLEOTIDE SEQUENCE</scope>
</reference>
<sequence>MRVLIFQGVGEAIKSLPLRFANRLLLLHRLGTVAAFLEARNVRCAYSQEQGLVADDEQESPGKIVDMSPFGNKATLILELLHP</sequence>
<dbReference type="Proteomes" id="UP000028999">
    <property type="component" value="Unassembled WGS sequence"/>
</dbReference>
<accession>A0A078HKE2</accession>
<dbReference type="EMBL" id="HG994356">
    <property type="protein sequence ID" value="CAF2140540.1"/>
    <property type="molecule type" value="Genomic_DNA"/>
</dbReference>
<dbReference type="AlphaFoldDB" id="A0A078HKE2"/>
<evidence type="ECO:0000313" key="2">
    <source>
        <dbReference type="EMBL" id="CDY38342.1"/>
    </source>
</evidence>
<keyword evidence="3" id="KW-1185">Reference proteome</keyword>
<dbReference type="Gramene" id="CDY38342">
    <property type="protein sequence ID" value="CDY38342"/>
    <property type="gene ID" value="GSBRNA2T00065745001"/>
</dbReference>
<proteinExistence type="predicted"/>
<dbReference type="PaxDb" id="3708-A0A078HKE2"/>
<dbReference type="EMBL" id="LK032422">
    <property type="protein sequence ID" value="CDY38342.1"/>
    <property type="molecule type" value="Genomic_DNA"/>
</dbReference>
<protein>
    <submittedName>
        <fullName evidence="1">(rape) hypothetical protein</fullName>
    </submittedName>
    <submittedName>
        <fullName evidence="2">BnaA02g18350D protein</fullName>
    </submittedName>
</protein>
<reference evidence="2 3" key="1">
    <citation type="journal article" date="2014" name="Science">
        <title>Plant genetics. Early allopolyploid evolution in the post-Neolithic Brassica napus oilseed genome.</title>
        <authorList>
            <person name="Chalhoub B."/>
            <person name="Denoeud F."/>
            <person name="Liu S."/>
            <person name="Parkin I.A."/>
            <person name="Tang H."/>
            <person name="Wang X."/>
            <person name="Chiquet J."/>
            <person name="Belcram H."/>
            <person name="Tong C."/>
            <person name="Samans B."/>
            <person name="Correa M."/>
            <person name="Da Silva C."/>
            <person name="Just J."/>
            <person name="Falentin C."/>
            <person name="Koh C.S."/>
            <person name="Le Clainche I."/>
            <person name="Bernard M."/>
            <person name="Bento P."/>
            <person name="Noel B."/>
            <person name="Labadie K."/>
            <person name="Alberti A."/>
            <person name="Charles M."/>
            <person name="Arnaud D."/>
            <person name="Guo H."/>
            <person name="Daviaud C."/>
            <person name="Alamery S."/>
            <person name="Jabbari K."/>
            <person name="Zhao M."/>
            <person name="Edger P.P."/>
            <person name="Chelaifa H."/>
            <person name="Tack D."/>
            <person name="Lassalle G."/>
            <person name="Mestiri I."/>
            <person name="Schnel N."/>
            <person name="Le Paslier M.C."/>
            <person name="Fan G."/>
            <person name="Renault V."/>
            <person name="Bayer P.E."/>
            <person name="Golicz A.A."/>
            <person name="Manoli S."/>
            <person name="Lee T.H."/>
            <person name="Thi V.H."/>
            <person name="Chalabi S."/>
            <person name="Hu Q."/>
            <person name="Fan C."/>
            <person name="Tollenaere R."/>
            <person name="Lu Y."/>
            <person name="Battail C."/>
            <person name="Shen J."/>
            <person name="Sidebottom C.H."/>
            <person name="Wang X."/>
            <person name="Canaguier A."/>
            <person name="Chauveau A."/>
            <person name="Berard A."/>
            <person name="Deniot G."/>
            <person name="Guan M."/>
            <person name="Liu Z."/>
            <person name="Sun F."/>
            <person name="Lim Y.P."/>
            <person name="Lyons E."/>
            <person name="Town C.D."/>
            <person name="Bancroft I."/>
            <person name="Wang X."/>
            <person name="Meng J."/>
            <person name="Ma J."/>
            <person name="Pires J.C."/>
            <person name="King G.J."/>
            <person name="Brunel D."/>
            <person name="Delourme R."/>
            <person name="Renard M."/>
            <person name="Aury J.M."/>
            <person name="Adams K.L."/>
            <person name="Batley J."/>
            <person name="Snowdon R.J."/>
            <person name="Tost J."/>
            <person name="Edwards D."/>
            <person name="Zhou Y."/>
            <person name="Hua W."/>
            <person name="Sharpe A.G."/>
            <person name="Paterson A.H."/>
            <person name="Guan C."/>
            <person name="Wincker P."/>
        </authorList>
    </citation>
    <scope>NUCLEOTIDE SEQUENCE [LARGE SCALE GENOMIC DNA]</scope>
    <source>
        <strain evidence="3">cv. Darmor-bzh</strain>
    </source>
</reference>
<dbReference type="Proteomes" id="UP001295469">
    <property type="component" value="Chromosome A02"/>
</dbReference>
<evidence type="ECO:0000313" key="3">
    <source>
        <dbReference type="Proteomes" id="UP000028999"/>
    </source>
</evidence>